<keyword evidence="4 5" id="KW-0238">DNA-binding</keyword>
<dbReference type="InterPro" id="IPR019734">
    <property type="entry name" value="TPR_rpt"/>
</dbReference>
<evidence type="ECO:0000256" key="5">
    <source>
        <dbReference type="PROSITE-ProRule" id="PRU01091"/>
    </source>
</evidence>
<evidence type="ECO:0000256" key="6">
    <source>
        <dbReference type="SAM" id="MobiDB-lite"/>
    </source>
</evidence>
<keyword evidence="3" id="KW-0902">Two-component regulatory system</keyword>
<proteinExistence type="inferred from homology"/>
<dbReference type="InterPro" id="IPR016032">
    <property type="entry name" value="Sig_transdc_resp-reg_C-effctor"/>
</dbReference>
<dbReference type="SMART" id="SM01043">
    <property type="entry name" value="BTAD"/>
    <property type="match status" value="1"/>
</dbReference>
<dbReference type="PANTHER" id="PTHR47691">
    <property type="entry name" value="REGULATOR-RELATED"/>
    <property type="match status" value="1"/>
</dbReference>
<feature type="compositionally biased region" description="Low complexity" evidence="6">
    <location>
        <begin position="267"/>
        <end position="277"/>
    </location>
</feature>
<accession>A0A2X0IMJ3</accession>
<dbReference type="GO" id="GO:0043531">
    <property type="term" value="F:ADP binding"/>
    <property type="evidence" value="ECO:0007669"/>
    <property type="project" value="InterPro"/>
</dbReference>
<protein>
    <recommendedName>
        <fullName evidence="7">OmpR/PhoB-type domain-containing protein</fullName>
    </recommendedName>
</protein>
<dbReference type="SUPFAM" id="SSF52540">
    <property type="entry name" value="P-loop containing nucleoside triphosphate hydrolases"/>
    <property type="match status" value="1"/>
</dbReference>
<dbReference type="InterPro" id="IPR002182">
    <property type="entry name" value="NB-ARC"/>
</dbReference>
<evidence type="ECO:0000313" key="8">
    <source>
        <dbReference type="EMBL" id="RAG86354.1"/>
    </source>
</evidence>
<dbReference type="InterPro" id="IPR005158">
    <property type="entry name" value="BTAD"/>
</dbReference>
<name>A0A2X0IMJ3_9ACTN</name>
<dbReference type="Proteomes" id="UP000248889">
    <property type="component" value="Unassembled WGS sequence"/>
</dbReference>
<dbReference type="GO" id="GO:0006355">
    <property type="term" value="P:regulation of DNA-templated transcription"/>
    <property type="evidence" value="ECO:0007669"/>
    <property type="project" value="InterPro"/>
</dbReference>
<feature type="compositionally biased region" description="Gly residues" evidence="6">
    <location>
        <begin position="681"/>
        <end position="699"/>
    </location>
</feature>
<comment type="similarity">
    <text evidence="1">Belongs to the AfsR/DnrI/RedD regulatory family.</text>
</comment>
<dbReference type="Pfam" id="PF00931">
    <property type="entry name" value="NB-ARC"/>
    <property type="match status" value="1"/>
</dbReference>
<dbReference type="SUPFAM" id="SSF48452">
    <property type="entry name" value="TPR-like"/>
    <property type="match status" value="4"/>
</dbReference>
<dbReference type="Pfam" id="PF13424">
    <property type="entry name" value="TPR_12"/>
    <property type="match status" value="4"/>
</dbReference>
<dbReference type="Gene3D" id="3.40.50.300">
    <property type="entry name" value="P-loop containing nucleotide triphosphate hydrolases"/>
    <property type="match status" value="1"/>
</dbReference>
<organism evidence="8 9">
    <name type="scientific">Streptacidiphilus pinicola</name>
    <dbReference type="NCBI Taxonomy" id="2219663"/>
    <lineage>
        <taxon>Bacteria</taxon>
        <taxon>Bacillati</taxon>
        <taxon>Actinomycetota</taxon>
        <taxon>Actinomycetes</taxon>
        <taxon>Kitasatosporales</taxon>
        <taxon>Streptomycetaceae</taxon>
        <taxon>Streptacidiphilus</taxon>
    </lineage>
</organism>
<dbReference type="InterPro" id="IPR027417">
    <property type="entry name" value="P-loop_NTPase"/>
</dbReference>
<dbReference type="RefSeq" id="WP_111499954.1">
    <property type="nucleotide sequence ID" value="NZ_QKYN01000028.1"/>
</dbReference>
<dbReference type="OrthoDB" id="581105at2"/>
<dbReference type="CDD" id="cd15831">
    <property type="entry name" value="BTAD"/>
    <property type="match status" value="1"/>
</dbReference>
<dbReference type="SMART" id="SM00028">
    <property type="entry name" value="TPR"/>
    <property type="match status" value="9"/>
</dbReference>
<evidence type="ECO:0000259" key="7">
    <source>
        <dbReference type="PROSITE" id="PS51755"/>
    </source>
</evidence>
<dbReference type="PANTHER" id="PTHR47691:SF3">
    <property type="entry name" value="HTH-TYPE TRANSCRIPTIONAL REGULATOR RV0890C-RELATED"/>
    <property type="match status" value="1"/>
</dbReference>
<comment type="caution">
    <text evidence="8">The sequence shown here is derived from an EMBL/GenBank/DDBJ whole genome shotgun (WGS) entry which is preliminary data.</text>
</comment>
<dbReference type="GO" id="GO:0003677">
    <property type="term" value="F:DNA binding"/>
    <property type="evidence" value="ECO:0007669"/>
    <property type="project" value="UniProtKB-UniRule"/>
</dbReference>
<dbReference type="Pfam" id="PF03704">
    <property type="entry name" value="BTAD"/>
    <property type="match status" value="1"/>
</dbReference>
<evidence type="ECO:0000256" key="3">
    <source>
        <dbReference type="ARBA" id="ARBA00023012"/>
    </source>
</evidence>
<evidence type="ECO:0000256" key="4">
    <source>
        <dbReference type="ARBA" id="ARBA00023125"/>
    </source>
</evidence>
<gene>
    <name evidence="8" type="ORF">DN069_06920</name>
</gene>
<feature type="DNA-binding region" description="OmpR/PhoB-type" evidence="5">
    <location>
        <begin position="1"/>
        <end position="92"/>
    </location>
</feature>
<dbReference type="AlphaFoldDB" id="A0A2X0IMJ3"/>
<dbReference type="InterPro" id="IPR001867">
    <property type="entry name" value="OmpR/PhoB-type_DNA-bd"/>
</dbReference>
<feature type="domain" description="OmpR/PhoB-type" evidence="7">
    <location>
        <begin position="1"/>
        <end position="92"/>
    </location>
</feature>
<dbReference type="Pfam" id="PF13374">
    <property type="entry name" value="TPR_10"/>
    <property type="match status" value="1"/>
</dbReference>
<dbReference type="InterPro" id="IPR042197">
    <property type="entry name" value="Apaf_helical"/>
</dbReference>
<keyword evidence="2" id="KW-0677">Repeat</keyword>
<evidence type="ECO:0000256" key="1">
    <source>
        <dbReference type="ARBA" id="ARBA00005820"/>
    </source>
</evidence>
<dbReference type="SUPFAM" id="SSF46894">
    <property type="entry name" value="C-terminal effector domain of the bipartite response regulators"/>
    <property type="match status" value="1"/>
</dbReference>
<evidence type="ECO:0000256" key="2">
    <source>
        <dbReference type="ARBA" id="ARBA00022737"/>
    </source>
</evidence>
<sequence length="1168" mass="124977">MRFGLLGPLVVEGTAGAMPLKSRKGRLLLGALLLRANETVPTAGLLDALWGDAVPPTARASLQNHVARLRGLFGAAEQERIRTTASGYLIRVETDELDTEEFRRRADDARRARLARDWEAVSAEADAALRLWRGRPLEDLPSLAEADTADTFQHALENSRLQLRSWRAAAELRLGRHHDLVPELTSWAAEHPLAEELQRDLMTALLHDGRRAEALDVYGRLRLRLSEELGVDPGAAVQEVYLQALAEDAPAGLERQAPPAARRRAEPTPSSPTAAAADASGVAAALAGPPVRCQLPAEARAFTGRAAEVERLLGCARQAADGEETGWAVVAAVDGMAGVGKSALAVHVAQRVRADFPDGQLFVDLRGWTPSAAPMTTAEALDALLRALDVPPQTIPRDPAERAVQLRDRLAGTRTLIVLDNALSSAQIRPLLPATSRCLVLVTSRKRLTGLDDSHAVSLRVLSEAESLTLLRRVAGAERVPAEQPEARELAALCGFVPLALRIAAAQLRRRRSLRLTDLVERLRDEHHRLPRLDQLDGSDAGDALAAEPEERGLSAVFATSFTALPAAEQRLLTLLARTPGTDVDAPAAAALLGGDGVTAEQLLDSLLDQNLLTQHVPGRYGFHDLIRLYCREPRQWDAVEHDAALDRLLTHYAHGAEHAATQLRRWPRAVPTPCPDERGAGAGAGAGSGSDKGPGSGIAGEARVGDRSAGPGWGRVAGWAEESALAWMRAERENLLASARLAVGDGRPAHRVPVGIELALALAPLLHQEGPLADAADLLRACAEAARDAGDRFGRAECLTELGRIHMQRGDFADAHRAHEESLTLYRAQGARLGEANAIYERGCVHLFSGDYAAAVPLLEQCLELYREIGSDLGQANALFQLGRAYRLTGDLSRGGERGERALELYVALGKRWGEGHVLCDLARVRQLSGELRAAVELGERALAAFRAIDNHLGEATACQALGRIHQDLGEPAAATGLFERALRLFRAMAAEQAVARSLWDLGRVRLSAGDPESAASLHEQSLAIFLASGNRNGEANARHDLGRARHALGRAAEAAELLTQARSLFHDLGDPHGEAEVLNSTGALRSAVSGPESALPCYEEALRLARRVPSPLEAARALEGLGRAHASLGDAAQAVTELREALALYRHIGAVPAAQAAEALLSEFSD</sequence>
<dbReference type="GO" id="GO:0000160">
    <property type="term" value="P:phosphorelay signal transduction system"/>
    <property type="evidence" value="ECO:0007669"/>
    <property type="project" value="UniProtKB-KW"/>
</dbReference>
<dbReference type="InterPro" id="IPR011990">
    <property type="entry name" value="TPR-like_helical_dom_sf"/>
</dbReference>
<dbReference type="SMART" id="SM00862">
    <property type="entry name" value="Trans_reg_C"/>
    <property type="match status" value="1"/>
</dbReference>
<keyword evidence="9" id="KW-1185">Reference proteome</keyword>
<dbReference type="Gene3D" id="1.10.10.10">
    <property type="entry name" value="Winged helix-like DNA-binding domain superfamily/Winged helix DNA-binding domain"/>
    <property type="match status" value="1"/>
</dbReference>
<feature type="region of interest" description="Disordered" evidence="6">
    <location>
        <begin position="253"/>
        <end position="277"/>
    </location>
</feature>
<dbReference type="PROSITE" id="PS51755">
    <property type="entry name" value="OMPR_PHOB"/>
    <property type="match status" value="1"/>
</dbReference>
<dbReference type="Gene3D" id="1.10.8.430">
    <property type="entry name" value="Helical domain of apoptotic protease-activating factors"/>
    <property type="match status" value="1"/>
</dbReference>
<dbReference type="EMBL" id="QKYN01000028">
    <property type="protein sequence ID" value="RAG86354.1"/>
    <property type="molecule type" value="Genomic_DNA"/>
</dbReference>
<dbReference type="InterPro" id="IPR036388">
    <property type="entry name" value="WH-like_DNA-bd_sf"/>
</dbReference>
<reference evidence="8 9" key="1">
    <citation type="submission" date="2018-06" db="EMBL/GenBank/DDBJ databases">
        <title>Streptacidiphilus pinicola sp. nov., isolated from pine grove soil.</title>
        <authorList>
            <person name="Roh S.G."/>
            <person name="Park S."/>
            <person name="Kim M.-K."/>
            <person name="Yun B.-R."/>
            <person name="Park J."/>
            <person name="Kim M.J."/>
            <person name="Kim Y.S."/>
            <person name="Kim S.B."/>
        </authorList>
    </citation>
    <scope>NUCLEOTIDE SEQUENCE [LARGE SCALE GENOMIC DNA]</scope>
    <source>
        <strain evidence="8 9">MMS16-CNU450</strain>
    </source>
</reference>
<dbReference type="Gene3D" id="1.25.40.10">
    <property type="entry name" value="Tetratricopeptide repeat domain"/>
    <property type="match status" value="3"/>
</dbReference>
<feature type="region of interest" description="Disordered" evidence="6">
    <location>
        <begin position="661"/>
        <end position="712"/>
    </location>
</feature>
<dbReference type="PRINTS" id="PR00364">
    <property type="entry name" value="DISEASERSIST"/>
</dbReference>
<evidence type="ECO:0000313" key="9">
    <source>
        <dbReference type="Proteomes" id="UP000248889"/>
    </source>
</evidence>